<keyword evidence="3" id="KW-1185">Reference proteome</keyword>
<dbReference type="EMBL" id="JBHMAX010000010">
    <property type="protein sequence ID" value="MFB9731378.1"/>
    <property type="molecule type" value="Genomic_DNA"/>
</dbReference>
<accession>A0ABV5V0P3</accession>
<dbReference type="Proteomes" id="UP001589613">
    <property type="component" value="Unassembled WGS sequence"/>
</dbReference>
<evidence type="ECO:0000313" key="3">
    <source>
        <dbReference type="Proteomes" id="UP001589613"/>
    </source>
</evidence>
<dbReference type="InterPro" id="IPR005321">
    <property type="entry name" value="Peptidase_S58_DmpA"/>
</dbReference>
<dbReference type="PANTHER" id="PTHR36512:SF3">
    <property type="entry name" value="BLR5678 PROTEIN"/>
    <property type="match status" value="1"/>
</dbReference>
<dbReference type="Pfam" id="PF03576">
    <property type="entry name" value="Peptidase_S58"/>
    <property type="match status" value="1"/>
</dbReference>
<sequence length="369" mass="37129">MTTQPTAGPTNSLVDVAGLSVGHHTAAGEGWLTGSTVVLAPPEGAVGGVDVRGGGPGTRETDLLDPHNLVDRVHAVSLSGGSAFGLAAADGVMRWLLDEGRGFPMGAPGQVVPIVPGAVIFDLGRGGRWTSTPDAEFGRQACEAARDVLADGTDGRAAAPPVGAVGAGTGAQVAGGLKGGVGTASLVLEDGTTVAALIVLNAVGSTVDPATGELYAAHRLLPRDLEDLPGFPEGARLHTPEPVDVEAARTRAAELGSEGLPRTLATTIGVIGTDAALSKAQASRLAMSGHDGMARAVVPAHTMFDGDTLFTLATGEREAPDAWAMHQLLQGAADVVARAMVRATLAAPTVTTSAGTWRGYVDAFPSAVW</sequence>
<evidence type="ECO:0000313" key="2">
    <source>
        <dbReference type="EMBL" id="MFB9731378.1"/>
    </source>
</evidence>
<dbReference type="RefSeq" id="WP_141337222.1">
    <property type="nucleotide sequence ID" value="NZ_JBHMAX010000010.1"/>
</dbReference>
<dbReference type="PANTHER" id="PTHR36512">
    <property type="entry name" value="D-AMINOPEPTIDASE"/>
    <property type="match status" value="1"/>
</dbReference>
<protein>
    <submittedName>
        <fullName evidence="2">P1 family peptidase</fullName>
    </submittedName>
</protein>
<gene>
    <name evidence="2" type="ORF">ACFFN0_04925</name>
</gene>
<reference evidence="2 3" key="1">
    <citation type="submission" date="2024-09" db="EMBL/GenBank/DDBJ databases">
        <authorList>
            <person name="Sun Q."/>
            <person name="Mori K."/>
        </authorList>
    </citation>
    <scope>NUCLEOTIDE SEQUENCE [LARGE SCALE GENOMIC DNA]</scope>
    <source>
        <strain evidence="2 3">JCM 12763</strain>
    </source>
</reference>
<dbReference type="CDD" id="cd02252">
    <property type="entry name" value="nylC_like"/>
    <property type="match status" value="1"/>
</dbReference>
<comment type="caution">
    <text evidence="2">The sequence shown here is derived from an EMBL/GenBank/DDBJ whole genome shotgun (WGS) entry which is preliminary data.</text>
</comment>
<dbReference type="SUPFAM" id="SSF56266">
    <property type="entry name" value="DmpA/ArgJ-like"/>
    <property type="match status" value="1"/>
</dbReference>
<evidence type="ECO:0000256" key="1">
    <source>
        <dbReference type="ARBA" id="ARBA00007068"/>
    </source>
</evidence>
<organism evidence="2 3">
    <name type="scientific">Ornithinimicrobium kibberense</name>
    <dbReference type="NCBI Taxonomy" id="282060"/>
    <lineage>
        <taxon>Bacteria</taxon>
        <taxon>Bacillati</taxon>
        <taxon>Actinomycetota</taxon>
        <taxon>Actinomycetes</taxon>
        <taxon>Micrococcales</taxon>
        <taxon>Ornithinimicrobiaceae</taxon>
        <taxon>Ornithinimicrobium</taxon>
    </lineage>
</organism>
<dbReference type="InterPro" id="IPR016117">
    <property type="entry name" value="ArgJ-like_dom_sf"/>
</dbReference>
<proteinExistence type="inferred from homology"/>
<name>A0ABV5V0P3_9MICO</name>
<comment type="similarity">
    <text evidence="1">Belongs to the peptidase S58 family.</text>
</comment>
<dbReference type="Gene3D" id="3.60.70.12">
    <property type="entry name" value="L-amino peptidase D-ALA esterase/amidase"/>
    <property type="match status" value="1"/>
</dbReference>